<evidence type="ECO:0000256" key="2">
    <source>
        <dbReference type="ARBA" id="ARBA00022747"/>
    </source>
</evidence>
<accession>U2HHV5</accession>
<feature type="domain" description="Type I restriction modification DNA specificity" evidence="4">
    <location>
        <begin position="181"/>
        <end position="326"/>
    </location>
</feature>
<dbReference type="PANTHER" id="PTHR30408:SF12">
    <property type="entry name" value="TYPE I RESTRICTION ENZYME MJAVIII SPECIFICITY SUBUNIT"/>
    <property type="match status" value="1"/>
</dbReference>
<comment type="similarity">
    <text evidence="1">Belongs to the type-I restriction system S methylase family.</text>
</comment>
<keyword evidence="2" id="KW-0680">Restriction system</keyword>
<name>U2HHV5_9SPHI</name>
<evidence type="ECO:0000313" key="5">
    <source>
        <dbReference type="EMBL" id="ERJ61341.1"/>
    </source>
</evidence>
<dbReference type="PANTHER" id="PTHR30408">
    <property type="entry name" value="TYPE-1 RESTRICTION ENZYME ECOKI SPECIFICITY PROTEIN"/>
    <property type="match status" value="1"/>
</dbReference>
<dbReference type="STRING" id="1346330.M472_21535"/>
<dbReference type="Gene3D" id="3.90.220.20">
    <property type="entry name" value="DNA methylase specificity domains"/>
    <property type="match status" value="2"/>
</dbReference>
<organism evidence="5 6">
    <name type="scientific">Sphingobacterium paucimobilis HER1398</name>
    <dbReference type="NCBI Taxonomy" id="1346330"/>
    <lineage>
        <taxon>Bacteria</taxon>
        <taxon>Pseudomonadati</taxon>
        <taxon>Bacteroidota</taxon>
        <taxon>Sphingobacteriia</taxon>
        <taxon>Sphingobacteriales</taxon>
        <taxon>Sphingobacteriaceae</taxon>
        <taxon>Sphingobacterium</taxon>
    </lineage>
</organism>
<dbReference type="eggNOG" id="COG0732">
    <property type="taxonomic scope" value="Bacteria"/>
</dbReference>
<dbReference type="RefSeq" id="WP_021068467.1">
    <property type="nucleotide sequence ID" value="NZ_ATDL01000002.1"/>
</dbReference>
<dbReference type="InterPro" id="IPR044946">
    <property type="entry name" value="Restrct_endonuc_typeI_TRD_sf"/>
</dbReference>
<dbReference type="AlphaFoldDB" id="U2HHV5"/>
<sequence length="426" mass="49029">MTEITGINTPKYPKGTLLLAMYGSVGKTAILGVEASTNQAILGIRAKDSEILNINYLKFWLEYNQEFLSSQSKGAILKNISLSVVEKQRIDLPDIETQNRIVAILEKVKSIIFKREETIARYDELLRAIFLDTFGNPIERPNRWKLLDTIGNSLTKLSSGTSYSGEENKLLEDDELGVLKISAVTKGFFNANEFKAVKKDVIKRQIIHPKKGDLLFSRANTLELVGATCIVDTDYDSLFLPDKIWKVETDESVIKKTFLHYVLQNKDVRKTFLSIATGSSGSMLNISMDKFKNIIIPYPPIELQEQFEKTYLKYTRLKEILKKSHQHISELFSSISQLAFKGELDFNTAVDLEMLLENDYTFFKENSNKETIKLLLKRLDKHELNDNRFYDQRLYDKAKEFVFELLKEDKIKQVFDNDSKRVKLTV</sequence>
<protein>
    <recommendedName>
        <fullName evidence="4">Type I restriction modification DNA specificity domain-containing protein</fullName>
    </recommendedName>
</protein>
<dbReference type="Pfam" id="PF01420">
    <property type="entry name" value="Methylase_S"/>
    <property type="match status" value="2"/>
</dbReference>
<dbReference type="EMBL" id="ATDL01000002">
    <property type="protein sequence ID" value="ERJ61341.1"/>
    <property type="molecule type" value="Genomic_DNA"/>
</dbReference>
<evidence type="ECO:0000256" key="1">
    <source>
        <dbReference type="ARBA" id="ARBA00010923"/>
    </source>
</evidence>
<dbReference type="InterPro" id="IPR052021">
    <property type="entry name" value="Type-I_RS_S_subunit"/>
</dbReference>
<dbReference type="Proteomes" id="UP000016584">
    <property type="component" value="Unassembled WGS sequence"/>
</dbReference>
<dbReference type="GO" id="GO:0009307">
    <property type="term" value="P:DNA restriction-modification system"/>
    <property type="evidence" value="ECO:0007669"/>
    <property type="project" value="UniProtKB-KW"/>
</dbReference>
<evidence type="ECO:0000313" key="6">
    <source>
        <dbReference type="Proteomes" id="UP000016584"/>
    </source>
</evidence>
<dbReference type="GO" id="GO:0003677">
    <property type="term" value="F:DNA binding"/>
    <property type="evidence" value="ECO:0007669"/>
    <property type="project" value="UniProtKB-KW"/>
</dbReference>
<feature type="domain" description="Type I restriction modification DNA specificity" evidence="4">
    <location>
        <begin position="7"/>
        <end position="110"/>
    </location>
</feature>
<proteinExistence type="inferred from homology"/>
<dbReference type="OrthoDB" id="714097at2"/>
<comment type="caution">
    <text evidence="5">The sequence shown here is derived from an EMBL/GenBank/DDBJ whole genome shotgun (WGS) entry which is preliminary data.</text>
</comment>
<gene>
    <name evidence="5" type="ORF">M472_21535</name>
</gene>
<dbReference type="InterPro" id="IPR000055">
    <property type="entry name" value="Restrct_endonuc_typeI_TRD"/>
</dbReference>
<evidence type="ECO:0000256" key="3">
    <source>
        <dbReference type="ARBA" id="ARBA00023125"/>
    </source>
</evidence>
<dbReference type="PATRIC" id="fig|1346330.5.peg.272"/>
<evidence type="ECO:0000259" key="4">
    <source>
        <dbReference type="Pfam" id="PF01420"/>
    </source>
</evidence>
<keyword evidence="3" id="KW-0238">DNA-binding</keyword>
<dbReference type="SUPFAM" id="SSF116734">
    <property type="entry name" value="DNA methylase specificity domain"/>
    <property type="match status" value="2"/>
</dbReference>
<reference evidence="5 6" key="1">
    <citation type="journal article" date="2013" name="Genome Announc.">
        <title>The Draft Genome Sequence of Sphingomonas paucimobilis Strain HER1398 (Proteobacteria), Host to the Giant PAU Phage, Indicates That It Is a Member of the Genus Sphingobacterium (Bacteroidetes).</title>
        <authorList>
            <person name="White R.A.III."/>
            <person name="Suttle C.A."/>
        </authorList>
    </citation>
    <scope>NUCLEOTIDE SEQUENCE [LARGE SCALE GENOMIC DNA]</scope>
    <source>
        <strain evidence="5 6">HER1398</strain>
    </source>
</reference>
<keyword evidence="6" id="KW-1185">Reference proteome</keyword>